<evidence type="ECO:0000313" key="3">
    <source>
        <dbReference type="Proteomes" id="UP001139450"/>
    </source>
</evidence>
<proteinExistence type="predicted"/>
<organism evidence="2 3">
    <name type="scientific">Mucilaginibacter straminoryzae</name>
    <dbReference type="NCBI Taxonomy" id="2932774"/>
    <lineage>
        <taxon>Bacteria</taxon>
        <taxon>Pseudomonadati</taxon>
        <taxon>Bacteroidota</taxon>
        <taxon>Sphingobacteriia</taxon>
        <taxon>Sphingobacteriales</taxon>
        <taxon>Sphingobacteriaceae</taxon>
        <taxon>Mucilaginibacter</taxon>
    </lineage>
</organism>
<feature type="transmembrane region" description="Helical" evidence="1">
    <location>
        <begin position="60"/>
        <end position="76"/>
    </location>
</feature>
<gene>
    <name evidence="2" type="ORF">MUY27_18640</name>
</gene>
<dbReference type="RefSeq" id="WP_245132628.1">
    <property type="nucleotide sequence ID" value="NZ_JALJEJ010000012.1"/>
</dbReference>
<reference evidence="2" key="1">
    <citation type="submission" date="2022-04" db="EMBL/GenBank/DDBJ databases">
        <title>Mucilaginibacter sp. RS28 isolated from freshwater.</title>
        <authorList>
            <person name="Ko S.-R."/>
        </authorList>
    </citation>
    <scope>NUCLEOTIDE SEQUENCE</scope>
    <source>
        <strain evidence="2">RS28</strain>
    </source>
</reference>
<protein>
    <submittedName>
        <fullName evidence="2">Uncharacterized protein</fullName>
    </submittedName>
</protein>
<name>A0A9X2BET8_9SPHI</name>
<keyword evidence="1" id="KW-0812">Transmembrane</keyword>
<dbReference type="AlphaFoldDB" id="A0A9X2BET8"/>
<sequence length="151" mass="17943">MKPAFLFPHNWRIAGYILLTIGLAYFALTGYSGYQLLVWHHFRYEQSLSKSIDECFDNELQLTFIVAGLLLIAFAKEKIEDEQISQIRLESLKKATYLNYLIFIFIIWIAYGFDFLFYTLYNVLTLLVFFIITFRWSVYKMNRMANELEVA</sequence>
<accession>A0A9X2BET8</accession>
<feature type="transmembrane region" description="Helical" evidence="1">
    <location>
        <begin position="12"/>
        <end position="34"/>
    </location>
</feature>
<keyword evidence="3" id="KW-1185">Reference proteome</keyword>
<dbReference type="Proteomes" id="UP001139450">
    <property type="component" value="Unassembled WGS sequence"/>
</dbReference>
<comment type="caution">
    <text evidence="2">The sequence shown here is derived from an EMBL/GenBank/DDBJ whole genome shotgun (WGS) entry which is preliminary data.</text>
</comment>
<keyword evidence="1" id="KW-1133">Transmembrane helix</keyword>
<dbReference type="EMBL" id="JALJEJ010000012">
    <property type="protein sequence ID" value="MCJ8211743.1"/>
    <property type="molecule type" value="Genomic_DNA"/>
</dbReference>
<keyword evidence="1" id="KW-0472">Membrane</keyword>
<feature type="transmembrane region" description="Helical" evidence="1">
    <location>
        <begin position="119"/>
        <end position="138"/>
    </location>
</feature>
<evidence type="ECO:0000256" key="1">
    <source>
        <dbReference type="SAM" id="Phobius"/>
    </source>
</evidence>
<feature type="transmembrane region" description="Helical" evidence="1">
    <location>
        <begin position="97"/>
        <end position="113"/>
    </location>
</feature>
<evidence type="ECO:0000313" key="2">
    <source>
        <dbReference type="EMBL" id="MCJ8211743.1"/>
    </source>
</evidence>